<keyword evidence="7" id="KW-1185">Reference proteome</keyword>
<dbReference type="GO" id="GO:0046872">
    <property type="term" value="F:metal ion binding"/>
    <property type="evidence" value="ECO:0007669"/>
    <property type="project" value="UniProtKB-KW"/>
</dbReference>
<dbReference type="InterPro" id="IPR036866">
    <property type="entry name" value="RibonucZ/Hydroxyglut_hydro"/>
</dbReference>
<name>A0A1H2AJJ1_9BRAD</name>
<organism evidence="6 7">
    <name type="scientific">Bradyrhizobium canariense</name>
    <dbReference type="NCBI Taxonomy" id="255045"/>
    <lineage>
        <taxon>Bacteria</taxon>
        <taxon>Pseudomonadati</taxon>
        <taxon>Pseudomonadota</taxon>
        <taxon>Alphaproteobacteria</taxon>
        <taxon>Hyphomicrobiales</taxon>
        <taxon>Nitrobacteraceae</taxon>
        <taxon>Bradyrhizobium</taxon>
    </lineage>
</organism>
<evidence type="ECO:0000256" key="2">
    <source>
        <dbReference type="ARBA" id="ARBA00022723"/>
    </source>
</evidence>
<keyword evidence="2" id="KW-0479">Metal-binding</keyword>
<dbReference type="PANTHER" id="PTHR42978">
    <property type="entry name" value="QUORUM-QUENCHING LACTONASE YTNP-RELATED-RELATED"/>
    <property type="match status" value="1"/>
</dbReference>
<feature type="domain" description="Metallo-beta-lactamase" evidence="5">
    <location>
        <begin position="56"/>
        <end position="269"/>
    </location>
</feature>
<keyword evidence="3" id="KW-0378">Hydrolase</keyword>
<dbReference type="Pfam" id="PF00753">
    <property type="entry name" value="Lactamase_B"/>
    <property type="match status" value="1"/>
</dbReference>
<dbReference type="RefSeq" id="WP_146690012.1">
    <property type="nucleotide sequence ID" value="NZ_LT629750.1"/>
</dbReference>
<evidence type="ECO:0000256" key="1">
    <source>
        <dbReference type="ARBA" id="ARBA00007749"/>
    </source>
</evidence>
<proteinExistence type="inferred from homology"/>
<evidence type="ECO:0000313" key="7">
    <source>
        <dbReference type="Proteomes" id="UP000243904"/>
    </source>
</evidence>
<dbReference type="InterPro" id="IPR001279">
    <property type="entry name" value="Metallo-B-lactamas"/>
</dbReference>
<dbReference type="SMART" id="SM00849">
    <property type="entry name" value="Lactamase_B"/>
    <property type="match status" value="1"/>
</dbReference>
<dbReference type="EMBL" id="LT629750">
    <property type="protein sequence ID" value="SDT46128.1"/>
    <property type="molecule type" value="Genomic_DNA"/>
</dbReference>
<dbReference type="Proteomes" id="UP000243904">
    <property type="component" value="Chromosome I"/>
</dbReference>
<sequence>MLKVGDVVISQIEESVQPSFVPLELLPDCNGDALAKHMHWMDPLHYDVAAGKFRTSVRSYLVKTGRHTVLIDACGGNHKNRPYFPRFHQRDHAWLERLAAAGVAPEQIDFVMCTHLHADHVGWNTVLKDGRWRPTFPNAKYIAHRHELDRWNPEHASYRFSPHNEFTWEDSILPVIEAGQSVAVDDGYTLDDMLTVEPAPGHTLAHTAIRLRSQGKRAVFSGDVMHVPLQIHYPRWGTSLDDDPQLGVQSRLHLLESCAEHRTLVLPTHFVPGTGCFITRTSEGFAFEWNRDPLLPS</sequence>
<dbReference type="CDD" id="cd16277">
    <property type="entry name" value="metallo-hydrolase-like_MBL-fold"/>
    <property type="match status" value="1"/>
</dbReference>
<dbReference type="SUPFAM" id="SSF56281">
    <property type="entry name" value="Metallo-hydrolase/oxidoreductase"/>
    <property type="match status" value="1"/>
</dbReference>
<evidence type="ECO:0000313" key="6">
    <source>
        <dbReference type="EMBL" id="SDT46128.1"/>
    </source>
</evidence>
<dbReference type="InterPro" id="IPR051013">
    <property type="entry name" value="MBL_superfamily_lactonases"/>
</dbReference>
<accession>A0A1H2AJJ1</accession>
<reference evidence="7" key="1">
    <citation type="submission" date="2016-10" db="EMBL/GenBank/DDBJ databases">
        <authorList>
            <person name="Varghese N."/>
            <person name="Submissions S."/>
        </authorList>
    </citation>
    <scope>NUCLEOTIDE SEQUENCE [LARGE SCALE GENOMIC DNA]</scope>
    <source>
        <strain evidence="7">GAS369</strain>
    </source>
</reference>
<dbReference type="GO" id="GO:0016787">
    <property type="term" value="F:hydrolase activity"/>
    <property type="evidence" value="ECO:0007669"/>
    <property type="project" value="UniProtKB-KW"/>
</dbReference>
<evidence type="ECO:0000256" key="4">
    <source>
        <dbReference type="ARBA" id="ARBA00022833"/>
    </source>
</evidence>
<protein>
    <submittedName>
        <fullName evidence="6">Glyoxylase, beta-lactamase superfamily II</fullName>
    </submittedName>
</protein>
<dbReference type="Gene3D" id="3.60.15.10">
    <property type="entry name" value="Ribonuclease Z/Hydroxyacylglutathione hydrolase-like"/>
    <property type="match status" value="1"/>
</dbReference>
<comment type="similarity">
    <text evidence="1">Belongs to the metallo-beta-lactamase superfamily.</text>
</comment>
<dbReference type="PANTHER" id="PTHR42978:SF6">
    <property type="entry name" value="QUORUM-QUENCHING LACTONASE YTNP-RELATED"/>
    <property type="match status" value="1"/>
</dbReference>
<evidence type="ECO:0000256" key="3">
    <source>
        <dbReference type="ARBA" id="ARBA00022801"/>
    </source>
</evidence>
<gene>
    <name evidence="6" type="ORF">SAMN05444158_6219</name>
</gene>
<evidence type="ECO:0000259" key="5">
    <source>
        <dbReference type="SMART" id="SM00849"/>
    </source>
</evidence>
<dbReference type="AlphaFoldDB" id="A0A1H2AJJ1"/>
<keyword evidence="4" id="KW-0862">Zinc</keyword>